<comment type="subcellular location">
    <subcellularLocation>
        <location evidence="1">Cell membrane</location>
        <topology evidence="1">Multi-pass membrane protein</topology>
    </subcellularLocation>
</comment>
<evidence type="ECO:0000256" key="1">
    <source>
        <dbReference type="ARBA" id="ARBA00004651"/>
    </source>
</evidence>
<feature type="transmembrane region" description="Helical" evidence="7">
    <location>
        <begin position="254"/>
        <end position="276"/>
    </location>
</feature>
<evidence type="ECO:0000256" key="2">
    <source>
        <dbReference type="ARBA" id="ARBA00010157"/>
    </source>
</evidence>
<name>A0A853EIJ9_9ACTO</name>
<feature type="transmembrane region" description="Helical" evidence="7">
    <location>
        <begin position="647"/>
        <end position="665"/>
    </location>
</feature>
<evidence type="ECO:0000256" key="5">
    <source>
        <dbReference type="ARBA" id="ARBA00022989"/>
    </source>
</evidence>
<dbReference type="SUPFAM" id="SSF82866">
    <property type="entry name" value="Multidrug efflux transporter AcrB transmembrane domain"/>
    <property type="match status" value="2"/>
</dbReference>
<sequence>MNEMRSAAQCRTTTHRTSRFEAALEAIARRSVQHRRAVGAAALALLVLAAVAAAGTMPRLQLARFEVPGSPSVLAADHLESRGTGTPNLTLLLRPAQGHALDDPQVRDSADQVARRLEQTPGVEGVFSYWSTGHWEAMSSREGDSALMMARLVGDPTTTRTLLDGLSPTISGRHGAVHVEVGGSEEVFRQVADQARADFLIAEAIILPGVLVLLLIVLRRPAAALATLGLGIASVLGSMALIGVIASLTEVSTFAANLILVMGIALGVDYGLFVIARHREAREGGLDPEGAAIQAVRGAGHTVIVSAAAVAAALAALLLLPFPFLRSLAYAGICVVAVATVLAVGVLPALLAMLGARVDGRDPGTGRDDGLFARGARAAMRRPIACLLAGLAVTAVMALPVLRMEVGPPDDRILPPHTSSRQVAQAIRESYPVDVDDMIAISMTAPADQGPPQEARGYAEALSRVPGVSEVVDPRERGLPIDVPLVLIPTEEALEADPYALVQRVRAVPGPEGAVVGGYPAELADYRQALIERLPLALGVLLLLSTLVLVAATRSIVLPIKAALLNTASLSVLGGALVWVFEEGHLAWLLGVSTTGTLDLSIPILMVCMAFGLSMDYEVLLVLRILEEHRRGAGLEDAVAVGVQRSAPLVTSAAGILSASFLVYLTSSIAYLTMLAVGMALVILLDATLIRLVLLPAAMRLMGRANWWWPIPPRGGRRRGRPAAADR</sequence>
<dbReference type="EMBL" id="JACBXV010000016">
    <property type="protein sequence ID" value="NYS68390.1"/>
    <property type="molecule type" value="Genomic_DNA"/>
</dbReference>
<evidence type="ECO:0000256" key="6">
    <source>
        <dbReference type="ARBA" id="ARBA00023136"/>
    </source>
</evidence>
<dbReference type="InterPro" id="IPR004869">
    <property type="entry name" value="MMPL_dom"/>
</dbReference>
<dbReference type="Pfam" id="PF03176">
    <property type="entry name" value="MMPL"/>
    <property type="match status" value="2"/>
</dbReference>
<dbReference type="InterPro" id="IPR000731">
    <property type="entry name" value="SSD"/>
</dbReference>
<protein>
    <submittedName>
        <fullName evidence="9">MMPL family transporter</fullName>
    </submittedName>
</protein>
<keyword evidence="3" id="KW-1003">Cell membrane</keyword>
<dbReference type="Proteomes" id="UP000572528">
    <property type="component" value="Unassembled WGS sequence"/>
</dbReference>
<evidence type="ECO:0000313" key="10">
    <source>
        <dbReference type="Proteomes" id="UP000572528"/>
    </source>
</evidence>
<dbReference type="AlphaFoldDB" id="A0A853EIJ9"/>
<dbReference type="InterPro" id="IPR050545">
    <property type="entry name" value="Mycobact_MmpL"/>
</dbReference>
<evidence type="ECO:0000256" key="4">
    <source>
        <dbReference type="ARBA" id="ARBA00022692"/>
    </source>
</evidence>
<dbReference type="GO" id="GO:0005886">
    <property type="term" value="C:plasma membrane"/>
    <property type="evidence" value="ECO:0007669"/>
    <property type="project" value="UniProtKB-SubCell"/>
</dbReference>
<feature type="transmembrane region" description="Helical" evidence="7">
    <location>
        <begin position="328"/>
        <end position="351"/>
    </location>
</feature>
<reference evidence="9 10" key="1">
    <citation type="submission" date="2020-07" db="EMBL/GenBank/DDBJ databases">
        <title>MOT database genomes.</title>
        <authorList>
            <person name="Joseph S."/>
            <person name="Aduse-Opoku J."/>
            <person name="Hashim A."/>
            <person name="Wade W."/>
            <person name="Curtis M."/>
        </authorList>
    </citation>
    <scope>NUCLEOTIDE SEQUENCE [LARGE SCALE GENOMIC DNA]</scope>
    <source>
        <strain evidence="9 10">WMus004</strain>
    </source>
</reference>
<feature type="transmembrane region" description="Helical" evidence="7">
    <location>
        <begin position="225"/>
        <end position="248"/>
    </location>
</feature>
<feature type="transmembrane region" description="Helical" evidence="7">
    <location>
        <begin position="601"/>
        <end position="626"/>
    </location>
</feature>
<keyword evidence="4 7" id="KW-0812">Transmembrane</keyword>
<evidence type="ECO:0000256" key="7">
    <source>
        <dbReference type="SAM" id="Phobius"/>
    </source>
</evidence>
<feature type="transmembrane region" description="Helical" evidence="7">
    <location>
        <begin position="384"/>
        <end position="402"/>
    </location>
</feature>
<feature type="transmembrane region" description="Helical" evidence="7">
    <location>
        <begin position="303"/>
        <end position="322"/>
    </location>
</feature>
<dbReference type="Gene3D" id="1.20.1640.10">
    <property type="entry name" value="Multidrug efflux transporter AcrB transmembrane domain"/>
    <property type="match status" value="2"/>
</dbReference>
<feature type="transmembrane region" description="Helical" evidence="7">
    <location>
        <begin position="199"/>
        <end position="218"/>
    </location>
</feature>
<keyword evidence="5 7" id="KW-1133">Transmembrane helix</keyword>
<comment type="similarity">
    <text evidence="2">Belongs to the resistance-nodulation-cell division (RND) (TC 2.A.6) family. MmpL subfamily.</text>
</comment>
<evidence type="ECO:0000256" key="3">
    <source>
        <dbReference type="ARBA" id="ARBA00022475"/>
    </source>
</evidence>
<gene>
    <name evidence="9" type="ORF">HZZ05_02420</name>
</gene>
<dbReference type="RefSeq" id="WP_179899730.1">
    <property type="nucleotide sequence ID" value="NZ_JACBXV010000016.1"/>
</dbReference>
<accession>A0A853EIJ9</accession>
<dbReference type="PANTHER" id="PTHR33406:SF11">
    <property type="entry name" value="MEMBRANE PROTEIN SCO6666-RELATED"/>
    <property type="match status" value="1"/>
</dbReference>
<feature type="transmembrane region" description="Helical" evidence="7">
    <location>
        <begin position="563"/>
        <end position="581"/>
    </location>
</feature>
<keyword evidence="6 7" id="KW-0472">Membrane</keyword>
<organism evidence="9 10">
    <name type="scientific">Actinomyces bowdenii</name>
    <dbReference type="NCBI Taxonomy" id="131109"/>
    <lineage>
        <taxon>Bacteria</taxon>
        <taxon>Bacillati</taxon>
        <taxon>Actinomycetota</taxon>
        <taxon>Actinomycetes</taxon>
        <taxon>Actinomycetales</taxon>
        <taxon>Actinomycetaceae</taxon>
        <taxon>Actinomyces</taxon>
    </lineage>
</organism>
<dbReference type="PANTHER" id="PTHR33406">
    <property type="entry name" value="MEMBRANE PROTEIN MJ1562-RELATED"/>
    <property type="match status" value="1"/>
</dbReference>
<dbReference type="PROSITE" id="PS50156">
    <property type="entry name" value="SSD"/>
    <property type="match status" value="1"/>
</dbReference>
<evidence type="ECO:0000259" key="8">
    <source>
        <dbReference type="PROSITE" id="PS50156"/>
    </source>
</evidence>
<proteinExistence type="inferred from homology"/>
<feature type="domain" description="SSD" evidence="8">
    <location>
        <begin position="223"/>
        <end position="353"/>
    </location>
</feature>
<evidence type="ECO:0000313" key="9">
    <source>
        <dbReference type="EMBL" id="NYS68390.1"/>
    </source>
</evidence>
<comment type="caution">
    <text evidence="9">The sequence shown here is derived from an EMBL/GenBank/DDBJ whole genome shotgun (WGS) entry which is preliminary data.</text>
</comment>
<feature type="transmembrane region" description="Helical" evidence="7">
    <location>
        <begin position="534"/>
        <end position="551"/>
    </location>
</feature>
<feature type="transmembrane region" description="Helical" evidence="7">
    <location>
        <begin position="671"/>
        <end position="694"/>
    </location>
</feature>